<dbReference type="Gene3D" id="2.30.110.50">
    <property type="match status" value="1"/>
</dbReference>
<dbReference type="SUPFAM" id="SSF69279">
    <property type="entry name" value="Phage tail proteins"/>
    <property type="match status" value="2"/>
</dbReference>
<dbReference type="InterPro" id="IPR028244">
    <property type="entry name" value="T6SS_Rhs_Vgr_dom"/>
</dbReference>
<reference evidence="6 7" key="1">
    <citation type="submission" date="2018-08" db="EMBL/GenBank/DDBJ databases">
        <title>Comparative analysis of Burkholderia isolates from Puerto Rico.</title>
        <authorList>
            <person name="Hall C."/>
            <person name="Sahl J."/>
            <person name="Wagner D."/>
        </authorList>
    </citation>
    <scope>NUCLEOTIDE SEQUENCE [LARGE SCALE GENOMIC DNA]</scope>
    <source>
        <strain evidence="6 7">Bp8966</strain>
    </source>
</reference>
<gene>
    <name evidence="6" type="ORF">DF017_01180</name>
</gene>
<dbReference type="Pfam" id="PF13296">
    <property type="entry name" value="T6SS_Vgr"/>
    <property type="match status" value="1"/>
</dbReference>
<keyword evidence="7" id="KW-1185">Reference proteome</keyword>
<name>A0ABX9YWX3_9BURK</name>
<evidence type="ECO:0000313" key="7">
    <source>
        <dbReference type="Proteomes" id="UP000281098"/>
    </source>
</evidence>
<dbReference type="Gene3D" id="4.10.220.110">
    <property type="match status" value="1"/>
</dbReference>
<feature type="compositionally biased region" description="Basic and acidic residues" evidence="2">
    <location>
        <begin position="573"/>
        <end position="584"/>
    </location>
</feature>
<dbReference type="RefSeq" id="WP_124490230.1">
    <property type="nucleotide sequence ID" value="NZ_QTOI01000001.1"/>
</dbReference>
<feature type="region of interest" description="Disordered" evidence="2">
    <location>
        <begin position="271"/>
        <end position="301"/>
    </location>
</feature>
<dbReference type="NCBIfam" id="TIGR01646">
    <property type="entry name" value="vgr_GE"/>
    <property type="match status" value="1"/>
</dbReference>
<evidence type="ECO:0000259" key="4">
    <source>
        <dbReference type="Pfam" id="PF10106"/>
    </source>
</evidence>
<feature type="region of interest" description="Disordered" evidence="2">
    <location>
        <begin position="573"/>
        <end position="603"/>
    </location>
</feature>
<dbReference type="InterPro" id="IPR006531">
    <property type="entry name" value="Gp5/Vgr_OB"/>
</dbReference>
<dbReference type="Gene3D" id="2.40.50.230">
    <property type="entry name" value="Gp5 N-terminal domain"/>
    <property type="match status" value="1"/>
</dbReference>
<evidence type="ECO:0000259" key="3">
    <source>
        <dbReference type="Pfam" id="PF04717"/>
    </source>
</evidence>
<dbReference type="Gene3D" id="3.55.50.10">
    <property type="entry name" value="Baseplate protein-like domains"/>
    <property type="match status" value="1"/>
</dbReference>
<dbReference type="InterPro" id="IPR006533">
    <property type="entry name" value="T6SS_Vgr_RhsGE"/>
</dbReference>
<protein>
    <submittedName>
        <fullName evidence="6">Type VI secretion system tip protein VgrG</fullName>
    </submittedName>
</protein>
<dbReference type="InterPro" id="IPR018769">
    <property type="entry name" value="VgrG2_DUF2345"/>
</dbReference>
<organism evidence="6 7">
    <name type="scientific">Burkholderia stagnalis</name>
    <dbReference type="NCBI Taxonomy" id="1503054"/>
    <lineage>
        <taxon>Bacteria</taxon>
        <taxon>Pseudomonadati</taxon>
        <taxon>Pseudomonadota</taxon>
        <taxon>Betaproteobacteria</taxon>
        <taxon>Burkholderiales</taxon>
        <taxon>Burkholderiaceae</taxon>
        <taxon>Burkholderia</taxon>
        <taxon>Burkholderia cepacia complex</taxon>
    </lineage>
</organism>
<dbReference type="NCBIfam" id="TIGR03361">
    <property type="entry name" value="VI_Rhs_Vgr"/>
    <property type="match status" value="1"/>
</dbReference>
<feature type="domain" description="Gp5/Type VI secretion system Vgr protein OB-fold" evidence="3">
    <location>
        <begin position="485"/>
        <end position="527"/>
    </location>
</feature>
<feature type="domain" description="Putative type VI secretion system Rhs element associated Vgr" evidence="5">
    <location>
        <begin position="555"/>
        <end position="661"/>
    </location>
</feature>
<dbReference type="Pfam" id="PF04717">
    <property type="entry name" value="Phage_base_V"/>
    <property type="match status" value="1"/>
</dbReference>
<dbReference type="Proteomes" id="UP000281098">
    <property type="component" value="Unassembled WGS sequence"/>
</dbReference>
<proteinExistence type="inferred from homology"/>
<comment type="caution">
    <text evidence="6">The sequence shown here is derived from an EMBL/GenBank/DDBJ whole genome shotgun (WGS) entry which is preliminary data.</text>
</comment>
<dbReference type="SUPFAM" id="SSF69255">
    <property type="entry name" value="gp5 N-terminal domain-like"/>
    <property type="match status" value="1"/>
</dbReference>
<dbReference type="Pfam" id="PF05954">
    <property type="entry name" value="Phage_GPD"/>
    <property type="match status" value="1"/>
</dbReference>
<evidence type="ECO:0000259" key="5">
    <source>
        <dbReference type="Pfam" id="PF13296"/>
    </source>
</evidence>
<dbReference type="EMBL" id="QTPM01000001">
    <property type="protein sequence ID" value="RQY99817.1"/>
    <property type="molecule type" value="Genomic_DNA"/>
</dbReference>
<evidence type="ECO:0000256" key="1">
    <source>
        <dbReference type="ARBA" id="ARBA00005558"/>
    </source>
</evidence>
<feature type="domain" description="DUF2345" evidence="4">
    <location>
        <begin position="691"/>
        <end position="826"/>
    </location>
</feature>
<dbReference type="InterPro" id="IPR037026">
    <property type="entry name" value="Vgr_OB-fold_dom_sf"/>
</dbReference>
<evidence type="ECO:0000313" key="6">
    <source>
        <dbReference type="EMBL" id="RQY99817.1"/>
    </source>
</evidence>
<dbReference type="InterPro" id="IPR017847">
    <property type="entry name" value="T6SS_RhsGE_Vgr_subset"/>
</dbReference>
<sequence>MPISSSVPAASGLSGGPSDAQLAAIARQFDQLASPFSQAQRLFRIALAPDSGLPDGALLPLRLIGSEGICEPLRYSLKCLSTDVRLPLKTLSGLPIAFHIVDDHNRKHTICAIVTAVDQITSDGGFVLNELTCVDALGVIEERVTWRVFPAASVIDVTDAILGEHVRENHVLAGAFELDTSHLRGTYPQRAFTMQAGESDAGFLMRLWRREGIAWYFTHEVKNDHPVHTLRLVDDIHAWRNNPAHSVRFNRADATEPEDTIVAFRAHRRVTPASVQGRSHDYRTGRPQSVSEDSRADQGTRGHALSATLSRYHYDAPHVADSLLHYEQINSRRQQAHALRSKDFSGESVVRAFSGAAGSIFTLNGHPEIDTHAPDQRRFLLTSVEVDVRNNFLPRSPGNRLTADATDEPGYLNRFRCIRADIPFVPDYDPAAVPHPGPMTASVVGAPGAEIDVDEEGRIAVRFHFARQEDHPVKGASGTPRDSARIRYAPPWADQRAGTAFWPRVGNEILILFQHGDPDKPIGIATLHGANTPPPQFSGAGALPGNAALYGIRSKEVKGVGYGELLFDDTTGETKTKLSSEHGKTQLNQGWIGHPRADGRSEKRGEGFELRTDLSGAIRAAQLMISTDSRQNATGKVMDRQELIGQLETALAIARQLASLAETHEADTTDTDGQEKLVEQIRKWEDGAGGGAIALSAPNGIAAATPRNIVASAGRHLDMIAVQDANLSTGRKILLRAAQGLSAFAKAGMKLIAGTGDVVVQAQQGKAEVGSAERLHLYSLKELLIEAPSVTFKASGVTYSLADGKVLASSSGPHTIESAGFTHSGGGGGNPDLPHMPASTMQTDEKFAVATRRGDAFSRLGHQVEDETQAVRDTGRLAADGAHETTVQDAQIRPLTFIPKL</sequence>
<accession>A0ABX9YWX3</accession>
<dbReference type="Pfam" id="PF10106">
    <property type="entry name" value="DUF2345"/>
    <property type="match status" value="1"/>
</dbReference>
<comment type="similarity">
    <text evidence="1">Belongs to the VgrG protein family.</text>
</comment>
<evidence type="ECO:0000256" key="2">
    <source>
        <dbReference type="SAM" id="MobiDB-lite"/>
    </source>
</evidence>